<feature type="non-terminal residue" evidence="1">
    <location>
        <position position="82"/>
    </location>
</feature>
<dbReference type="AlphaFoldDB" id="A0A179UFH0"/>
<dbReference type="EMBL" id="GG657451">
    <property type="protein sequence ID" value="OAT06724.1"/>
    <property type="molecule type" value="Genomic_DNA"/>
</dbReference>
<evidence type="ECO:0000313" key="2">
    <source>
        <dbReference type="Proteomes" id="UP000002038"/>
    </source>
</evidence>
<name>A0A179UFH0_BLAGS</name>
<evidence type="ECO:0000313" key="1">
    <source>
        <dbReference type="EMBL" id="OAT06724.1"/>
    </source>
</evidence>
<proteinExistence type="predicted"/>
<organism evidence="1 2">
    <name type="scientific">Blastomyces gilchristii (strain SLH14081)</name>
    <name type="common">Blastomyces dermatitidis</name>
    <dbReference type="NCBI Taxonomy" id="559298"/>
    <lineage>
        <taxon>Eukaryota</taxon>
        <taxon>Fungi</taxon>
        <taxon>Dikarya</taxon>
        <taxon>Ascomycota</taxon>
        <taxon>Pezizomycotina</taxon>
        <taxon>Eurotiomycetes</taxon>
        <taxon>Eurotiomycetidae</taxon>
        <taxon>Onygenales</taxon>
        <taxon>Ajellomycetaceae</taxon>
        <taxon>Blastomyces</taxon>
    </lineage>
</organism>
<dbReference type="GeneID" id="42528716"/>
<accession>A0A179UFH0</accession>
<dbReference type="RefSeq" id="XP_031577371.1">
    <property type="nucleotide sequence ID" value="XM_031724576.1"/>
</dbReference>
<keyword evidence="2" id="KW-1185">Reference proteome</keyword>
<dbReference type="KEGG" id="bgh:BDBG_16681"/>
<gene>
    <name evidence="1" type="ORF">BDBG_16681</name>
</gene>
<dbReference type="Proteomes" id="UP000002038">
    <property type="component" value="Unassembled WGS sequence"/>
</dbReference>
<protein>
    <submittedName>
        <fullName evidence="1">Uncharacterized protein</fullName>
    </submittedName>
</protein>
<reference evidence="2" key="1">
    <citation type="journal article" date="2015" name="PLoS Genet.">
        <title>The dynamic genome and transcriptome of the human fungal pathogen Blastomyces and close relative Emmonsia.</title>
        <authorList>
            <person name="Munoz J.F."/>
            <person name="Gauthier G.M."/>
            <person name="Desjardins C.A."/>
            <person name="Gallo J.E."/>
            <person name="Holder J."/>
            <person name="Sullivan T.D."/>
            <person name="Marty A.J."/>
            <person name="Carmen J.C."/>
            <person name="Chen Z."/>
            <person name="Ding L."/>
            <person name="Gujja S."/>
            <person name="Magrini V."/>
            <person name="Misas E."/>
            <person name="Mitreva M."/>
            <person name="Priest M."/>
            <person name="Saif S."/>
            <person name="Whiston E.A."/>
            <person name="Young S."/>
            <person name="Zeng Q."/>
            <person name="Goldman W.E."/>
            <person name="Mardis E.R."/>
            <person name="Taylor J.W."/>
            <person name="McEwen J.G."/>
            <person name="Clay O.K."/>
            <person name="Klein B.S."/>
            <person name="Cuomo C.A."/>
        </authorList>
    </citation>
    <scope>NUCLEOTIDE SEQUENCE [LARGE SCALE GENOMIC DNA]</scope>
    <source>
        <strain evidence="2">SLH14081</strain>
    </source>
</reference>
<dbReference type="VEuPathDB" id="FungiDB:BDBG_16681"/>
<sequence>MCKTMKYIQRLIDYLDKNSVIVSNSSSSDEKFNNSDNSLFISFINISTATINSSLSFFSNLLTLIDSLTISSTETLNILSEK</sequence>